<evidence type="ECO:0000259" key="5">
    <source>
        <dbReference type="PROSITE" id="PS50893"/>
    </source>
</evidence>
<evidence type="ECO:0000313" key="7">
    <source>
        <dbReference type="Proteomes" id="UP000636960"/>
    </source>
</evidence>
<protein>
    <submittedName>
        <fullName evidence="6">ABC transporter ATP-binding protein</fullName>
    </submittedName>
</protein>
<evidence type="ECO:0000313" key="6">
    <source>
        <dbReference type="EMBL" id="GIE93424.1"/>
    </source>
</evidence>
<dbReference type="InterPro" id="IPR027417">
    <property type="entry name" value="P-loop_NTPase"/>
</dbReference>
<reference evidence="6" key="1">
    <citation type="submission" date="2021-01" db="EMBL/GenBank/DDBJ databases">
        <title>Whole genome shotgun sequence of Actinoplanes rishiriensis NBRC 108556.</title>
        <authorList>
            <person name="Komaki H."/>
            <person name="Tamura T."/>
        </authorList>
    </citation>
    <scope>NUCLEOTIDE SEQUENCE</scope>
    <source>
        <strain evidence="6">NBRC 108556</strain>
    </source>
</reference>
<dbReference type="InterPro" id="IPR003593">
    <property type="entry name" value="AAA+_ATPase"/>
</dbReference>
<name>A0A919JUB7_9ACTN</name>
<dbReference type="EMBL" id="BOMV01000007">
    <property type="protein sequence ID" value="GIE93424.1"/>
    <property type="molecule type" value="Genomic_DNA"/>
</dbReference>
<comment type="caution">
    <text evidence="6">The sequence shown here is derived from an EMBL/GenBank/DDBJ whole genome shotgun (WGS) entry which is preliminary data.</text>
</comment>
<dbReference type="Gene3D" id="3.40.50.300">
    <property type="entry name" value="P-loop containing nucleotide triphosphate hydrolases"/>
    <property type="match status" value="1"/>
</dbReference>
<keyword evidence="7" id="KW-1185">Reference proteome</keyword>
<dbReference type="InterPro" id="IPR017871">
    <property type="entry name" value="ABC_transporter-like_CS"/>
</dbReference>
<gene>
    <name evidence="6" type="ORF">Ari01nite_08890</name>
</gene>
<dbReference type="RefSeq" id="WP_203779603.1">
    <property type="nucleotide sequence ID" value="NZ_BOMV01000007.1"/>
</dbReference>
<keyword evidence="3" id="KW-0547">Nucleotide-binding</keyword>
<evidence type="ECO:0000256" key="3">
    <source>
        <dbReference type="ARBA" id="ARBA00022741"/>
    </source>
</evidence>
<dbReference type="InterPro" id="IPR003439">
    <property type="entry name" value="ABC_transporter-like_ATP-bd"/>
</dbReference>
<dbReference type="PANTHER" id="PTHR43335">
    <property type="entry name" value="ABC TRANSPORTER, ATP-BINDING PROTEIN"/>
    <property type="match status" value="1"/>
</dbReference>
<evidence type="ECO:0000256" key="1">
    <source>
        <dbReference type="ARBA" id="ARBA00005417"/>
    </source>
</evidence>
<keyword evidence="2" id="KW-0813">Transport</keyword>
<dbReference type="AlphaFoldDB" id="A0A919JUB7"/>
<evidence type="ECO:0000256" key="2">
    <source>
        <dbReference type="ARBA" id="ARBA00022448"/>
    </source>
</evidence>
<comment type="similarity">
    <text evidence="1">Belongs to the ABC transporter superfamily.</text>
</comment>
<dbReference type="SMART" id="SM00382">
    <property type="entry name" value="AAA"/>
    <property type="match status" value="1"/>
</dbReference>
<organism evidence="6 7">
    <name type="scientific">Paractinoplanes rishiriensis</name>
    <dbReference type="NCBI Taxonomy" id="1050105"/>
    <lineage>
        <taxon>Bacteria</taxon>
        <taxon>Bacillati</taxon>
        <taxon>Actinomycetota</taxon>
        <taxon>Actinomycetes</taxon>
        <taxon>Micromonosporales</taxon>
        <taxon>Micromonosporaceae</taxon>
        <taxon>Paractinoplanes</taxon>
    </lineage>
</organism>
<evidence type="ECO:0000256" key="4">
    <source>
        <dbReference type="ARBA" id="ARBA00022840"/>
    </source>
</evidence>
<dbReference type="Pfam" id="PF00005">
    <property type="entry name" value="ABC_tran"/>
    <property type="match status" value="1"/>
</dbReference>
<feature type="domain" description="ABC transporter" evidence="5">
    <location>
        <begin position="2"/>
        <end position="227"/>
    </location>
</feature>
<accession>A0A919JUB7</accession>
<dbReference type="PROSITE" id="PS50893">
    <property type="entry name" value="ABC_TRANSPORTER_2"/>
    <property type="match status" value="1"/>
</dbReference>
<sequence>MIETRDLTKTYRGVDAVRDVTFTAAPGRVTGFLGLNGSGKTTTMRMLLGLARPTAGAALINGKRYRDLDKPLRQVGAVLEQGLSHPGQSGYSHLATQALLAGVPRRRVEELLEYVGLTEAGNKSTGAYSLGMRQRLAVATGLLTDPPVLILDEPANGLDPGGMAWLRALLRERAAAGGTVLISSHLLGELEQTVDDVVIIAAGRVRLAAPLASLGGGGRLRVRGRDPHTLWLAYERAGATVTTDGAELHVSGLTAEDAGEIALQVGVPVYQLVTEVQNLQEVFLSLAANP</sequence>
<dbReference type="GO" id="GO:0005524">
    <property type="term" value="F:ATP binding"/>
    <property type="evidence" value="ECO:0007669"/>
    <property type="project" value="UniProtKB-KW"/>
</dbReference>
<keyword evidence="4 6" id="KW-0067">ATP-binding</keyword>
<dbReference type="Proteomes" id="UP000636960">
    <property type="component" value="Unassembled WGS sequence"/>
</dbReference>
<dbReference type="GO" id="GO:0016887">
    <property type="term" value="F:ATP hydrolysis activity"/>
    <property type="evidence" value="ECO:0007669"/>
    <property type="project" value="InterPro"/>
</dbReference>
<proteinExistence type="inferred from homology"/>
<dbReference type="PROSITE" id="PS00211">
    <property type="entry name" value="ABC_TRANSPORTER_1"/>
    <property type="match status" value="1"/>
</dbReference>
<dbReference type="PANTHER" id="PTHR43335:SF4">
    <property type="entry name" value="ABC TRANSPORTER, ATP-BINDING PROTEIN"/>
    <property type="match status" value="1"/>
</dbReference>
<dbReference type="SUPFAM" id="SSF52540">
    <property type="entry name" value="P-loop containing nucleoside triphosphate hydrolases"/>
    <property type="match status" value="1"/>
</dbReference>